<feature type="repeat" description="Solcar" evidence="6">
    <location>
        <begin position="217"/>
        <end position="305"/>
    </location>
</feature>
<dbReference type="OrthoDB" id="270584at2759"/>
<dbReference type="Proteomes" id="UP000054558">
    <property type="component" value="Unassembled WGS sequence"/>
</dbReference>
<protein>
    <submittedName>
        <fullName evidence="9">Mitochondrial substrate carrier family protein</fullName>
    </submittedName>
</protein>
<proteinExistence type="inferred from homology"/>
<organism evidence="9 10">
    <name type="scientific">Klebsormidium nitens</name>
    <name type="common">Green alga</name>
    <name type="synonym">Ulothrix nitens</name>
    <dbReference type="NCBI Taxonomy" id="105231"/>
    <lineage>
        <taxon>Eukaryota</taxon>
        <taxon>Viridiplantae</taxon>
        <taxon>Streptophyta</taxon>
        <taxon>Klebsormidiophyceae</taxon>
        <taxon>Klebsormidiales</taxon>
        <taxon>Klebsormidiaceae</taxon>
        <taxon>Klebsormidium</taxon>
    </lineage>
</organism>
<feature type="transmembrane region" description="Helical" evidence="8">
    <location>
        <begin position="216"/>
        <end position="238"/>
    </location>
</feature>
<evidence type="ECO:0000313" key="10">
    <source>
        <dbReference type="Proteomes" id="UP000054558"/>
    </source>
</evidence>
<keyword evidence="3 6" id="KW-0812">Transmembrane</keyword>
<keyword evidence="8" id="KW-1133">Transmembrane helix</keyword>
<evidence type="ECO:0000256" key="7">
    <source>
        <dbReference type="RuleBase" id="RU000488"/>
    </source>
</evidence>
<evidence type="ECO:0000256" key="2">
    <source>
        <dbReference type="ARBA" id="ARBA00022448"/>
    </source>
</evidence>
<evidence type="ECO:0000256" key="8">
    <source>
        <dbReference type="SAM" id="Phobius"/>
    </source>
</evidence>
<dbReference type="STRING" id="105231.A0A1Y1HJD3"/>
<dbReference type="OMA" id="CEIWERD"/>
<gene>
    <name evidence="9" type="ORF">KFL_000160270</name>
</gene>
<sequence length="337" mass="36469">MHRKWHFKRVERQAQIAKRLEKLGKRSGLLQQLASGAFAGVVSRSFVAPLDLIKTHLVTGHGSRGAPKTAAVVAAKIFEEGGWKAFFRGNGINCLRVAPCKAIELCVFENLKRALSKDEGSLMSFVAAPVAGGAAGMMSTVATYPLELMRTRMMVQPHLYTSISRTFHKIVAEEGAGALYSGLRPSVLGVFPYAAANYGVYAGLRSAYKRVTKKDYVPTVPTLLFGAAAASCSSALTFPLEVARRQMQLGTVGGKAVYKNALDVVQTIYKEEGFLALYRGLGTTCVKLIPAAAVSCMCYEAARLALRVDDASIKKRENEKEALKEEEEGLALQAEVE</sequence>
<dbReference type="InterPro" id="IPR002067">
    <property type="entry name" value="MCP"/>
</dbReference>
<dbReference type="EMBL" id="DF236965">
    <property type="protein sequence ID" value="GAQ78624.1"/>
    <property type="molecule type" value="Genomic_DNA"/>
</dbReference>
<dbReference type="SUPFAM" id="SSF103506">
    <property type="entry name" value="Mitochondrial carrier"/>
    <property type="match status" value="1"/>
</dbReference>
<keyword evidence="10" id="KW-1185">Reference proteome</keyword>
<feature type="transmembrane region" description="Helical" evidence="8">
    <location>
        <begin position="186"/>
        <end position="204"/>
    </location>
</feature>
<evidence type="ECO:0000313" key="9">
    <source>
        <dbReference type="EMBL" id="GAQ78624.1"/>
    </source>
</evidence>
<accession>A0A1Y1HJD3</accession>
<dbReference type="Gene3D" id="1.50.40.10">
    <property type="entry name" value="Mitochondrial carrier domain"/>
    <property type="match status" value="1"/>
</dbReference>
<name>A0A1Y1HJD3_KLENI</name>
<dbReference type="InterPro" id="IPR018108">
    <property type="entry name" value="MCP_transmembrane"/>
</dbReference>
<evidence type="ECO:0000256" key="4">
    <source>
        <dbReference type="ARBA" id="ARBA00022737"/>
    </source>
</evidence>
<dbReference type="GO" id="GO:0016020">
    <property type="term" value="C:membrane"/>
    <property type="evidence" value="ECO:0007669"/>
    <property type="project" value="UniProtKB-SubCell"/>
</dbReference>
<dbReference type="AlphaFoldDB" id="A0A1Y1HJD3"/>
<dbReference type="PRINTS" id="PR00926">
    <property type="entry name" value="MITOCARRIER"/>
</dbReference>
<dbReference type="PROSITE" id="PS50920">
    <property type="entry name" value="SOLCAR"/>
    <property type="match status" value="3"/>
</dbReference>
<keyword evidence="5 6" id="KW-0472">Membrane</keyword>
<dbReference type="Pfam" id="PF00153">
    <property type="entry name" value="Mito_carr"/>
    <property type="match status" value="3"/>
</dbReference>
<comment type="similarity">
    <text evidence="7">Belongs to the mitochondrial carrier (TC 2.A.29) family.</text>
</comment>
<evidence type="ECO:0000256" key="3">
    <source>
        <dbReference type="ARBA" id="ARBA00022692"/>
    </source>
</evidence>
<dbReference type="GO" id="GO:0055085">
    <property type="term" value="P:transmembrane transport"/>
    <property type="evidence" value="ECO:0007669"/>
    <property type="project" value="InterPro"/>
</dbReference>
<dbReference type="PANTHER" id="PTHR24089">
    <property type="entry name" value="SOLUTE CARRIER FAMILY 25"/>
    <property type="match status" value="1"/>
</dbReference>
<keyword evidence="4" id="KW-0677">Repeat</keyword>
<evidence type="ECO:0000256" key="6">
    <source>
        <dbReference type="PROSITE-ProRule" id="PRU00282"/>
    </source>
</evidence>
<comment type="subcellular location">
    <subcellularLocation>
        <location evidence="1">Membrane</location>
        <topology evidence="1">Multi-pass membrane protein</topology>
    </subcellularLocation>
</comment>
<feature type="repeat" description="Solcar" evidence="6">
    <location>
        <begin position="123"/>
        <end position="207"/>
    </location>
</feature>
<feature type="transmembrane region" description="Helical" evidence="8">
    <location>
        <begin position="122"/>
        <end position="144"/>
    </location>
</feature>
<dbReference type="InterPro" id="IPR023395">
    <property type="entry name" value="MCP_dom_sf"/>
</dbReference>
<reference evidence="9 10" key="1">
    <citation type="journal article" date="2014" name="Nat. Commun.">
        <title>Klebsormidium flaccidum genome reveals primary factors for plant terrestrial adaptation.</title>
        <authorList>
            <person name="Hori K."/>
            <person name="Maruyama F."/>
            <person name="Fujisawa T."/>
            <person name="Togashi T."/>
            <person name="Yamamoto N."/>
            <person name="Seo M."/>
            <person name="Sato S."/>
            <person name="Yamada T."/>
            <person name="Mori H."/>
            <person name="Tajima N."/>
            <person name="Moriyama T."/>
            <person name="Ikeuchi M."/>
            <person name="Watanabe M."/>
            <person name="Wada H."/>
            <person name="Kobayashi K."/>
            <person name="Saito M."/>
            <person name="Masuda T."/>
            <person name="Sasaki-Sekimoto Y."/>
            <person name="Mashiguchi K."/>
            <person name="Awai K."/>
            <person name="Shimojima M."/>
            <person name="Masuda S."/>
            <person name="Iwai M."/>
            <person name="Nobusawa T."/>
            <person name="Narise T."/>
            <person name="Kondo S."/>
            <person name="Saito H."/>
            <person name="Sato R."/>
            <person name="Murakawa M."/>
            <person name="Ihara Y."/>
            <person name="Oshima-Yamada Y."/>
            <person name="Ohtaka K."/>
            <person name="Satoh M."/>
            <person name="Sonobe K."/>
            <person name="Ishii M."/>
            <person name="Ohtani R."/>
            <person name="Kanamori-Sato M."/>
            <person name="Honoki R."/>
            <person name="Miyazaki D."/>
            <person name="Mochizuki H."/>
            <person name="Umetsu J."/>
            <person name="Higashi K."/>
            <person name="Shibata D."/>
            <person name="Kamiya Y."/>
            <person name="Sato N."/>
            <person name="Nakamura Y."/>
            <person name="Tabata S."/>
            <person name="Ida S."/>
            <person name="Kurokawa K."/>
            <person name="Ohta H."/>
        </authorList>
    </citation>
    <scope>NUCLEOTIDE SEQUENCE [LARGE SCALE GENOMIC DNA]</scope>
    <source>
        <strain evidence="9 10">NIES-2285</strain>
    </source>
</reference>
<keyword evidence="2 7" id="KW-0813">Transport</keyword>
<feature type="repeat" description="Solcar" evidence="6">
    <location>
        <begin position="27"/>
        <end position="114"/>
    </location>
</feature>
<evidence type="ECO:0000256" key="1">
    <source>
        <dbReference type="ARBA" id="ARBA00004141"/>
    </source>
</evidence>
<evidence type="ECO:0000256" key="5">
    <source>
        <dbReference type="ARBA" id="ARBA00023136"/>
    </source>
</evidence>